<dbReference type="Pfam" id="PF14135">
    <property type="entry name" value="DUF4302"/>
    <property type="match status" value="1"/>
</dbReference>
<reference evidence="1 2" key="1">
    <citation type="submission" date="2016-05" db="EMBL/GenBank/DDBJ databases">
        <title>Draft Genome Sequence of Algibacter sp. Strain SK-16 Isolated from the Surface Water of Aburatsubo Inlet.</title>
        <authorList>
            <person name="Wong S.-K."/>
            <person name="Yoshizawa S."/>
            <person name="Nakajima Y."/>
            <person name="Ogura Y."/>
            <person name="Tetsuya H."/>
            <person name="Hamasaki K."/>
        </authorList>
    </citation>
    <scope>NUCLEOTIDE SEQUENCE [LARGE SCALE GENOMIC DNA]</scope>
    <source>
        <strain evidence="1 2">SK-16</strain>
    </source>
</reference>
<dbReference type="PROSITE" id="PS51257">
    <property type="entry name" value="PROKAR_LIPOPROTEIN"/>
    <property type="match status" value="1"/>
</dbReference>
<evidence type="ECO:0000313" key="1">
    <source>
        <dbReference type="EMBL" id="OEK08985.1"/>
    </source>
</evidence>
<evidence type="ECO:0000313" key="2">
    <source>
        <dbReference type="Proteomes" id="UP000095713"/>
    </source>
</evidence>
<accession>A0A1E5TC91</accession>
<dbReference type="STRING" id="1849968.A8C32_13895"/>
<dbReference type="InterPro" id="IPR025396">
    <property type="entry name" value="DUF4302"/>
</dbReference>
<comment type="caution">
    <text evidence="1">The sequence shown here is derived from an EMBL/GenBank/DDBJ whole genome shotgun (WGS) entry which is preliminary data.</text>
</comment>
<dbReference type="EMBL" id="MDJD01000014">
    <property type="protein sequence ID" value="OEK08985.1"/>
    <property type="molecule type" value="Genomic_DNA"/>
</dbReference>
<sequence length="442" mass="49916">MKKIFNLIGKINLLILLILAASCTDNEVEPLFDQSINERTEVLKEEYLDLLAAPDNGWIGYYSPNEDTGLFTVLMNFDENGDVSVKSGYRGGAENKNITYRLDKTLKIELVFESHTVFHSIFEINNNNNKGEFVFNILSATEDEIILESKLDFGDDVTVFTLRRALESEVDLETLYKSLDALTGGPTESVFRNILLNDKAIATFDFNPNTRFATITYIKNGSLQSEVVRLIVTNTGFNFPTPVDVNGTILTSFTYNELENEFQNETEKLRILYDDIPGLLLNPYDFGNEGGNIRILRTNEGFLSRDRSSTAFVSFFEGWRSDFATNIGFSISRVYIRNINTATPFLDIYIPVSGGDARARFDCTYTLEQGIVGNNIVKFTFNETSPNNLDFGLAPSFAPITDFIFRDSGFYIQKMEPLNASQNTIGLIPVDDTSMLVQWYDF</sequence>
<protein>
    <recommendedName>
        <fullName evidence="3">DUF4302 domain-containing protein</fullName>
    </recommendedName>
</protein>
<dbReference type="RefSeq" id="WP_069829240.1">
    <property type="nucleotide sequence ID" value="NZ_MDJD01000014.1"/>
</dbReference>
<gene>
    <name evidence="1" type="ORF">A8C32_13895</name>
</gene>
<name>A0A1E5TC91_9FLAO</name>
<proteinExistence type="predicted"/>
<dbReference type="Proteomes" id="UP000095713">
    <property type="component" value="Unassembled WGS sequence"/>
</dbReference>
<dbReference type="AlphaFoldDB" id="A0A1E5TC91"/>
<organism evidence="1 2">
    <name type="scientific">Flavivirga aquatica</name>
    <dbReference type="NCBI Taxonomy" id="1849968"/>
    <lineage>
        <taxon>Bacteria</taxon>
        <taxon>Pseudomonadati</taxon>
        <taxon>Bacteroidota</taxon>
        <taxon>Flavobacteriia</taxon>
        <taxon>Flavobacteriales</taxon>
        <taxon>Flavobacteriaceae</taxon>
        <taxon>Flavivirga</taxon>
    </lineage>
</organism>
<dbReference type="OrthoDB" id="1150854at2"/>
<evidence type="ECO:0008006" key="3">
    <source>
        <dbReference type="Google" id="ProtNLM"/>
    </source>
</evidence>
<keyword evidence="2" id="KW-1185">Reference proteome</keyword>